<dbReference type="InterPro" id="IPR020828">
    <property type="entry name" value="GlycerAld_3-P_DH_NAD(P)-bd"/>
</dbReference>
<evidence type="ECO:0000313" key="7">
    <source>
        <dbReference type="EMBL" id="CAB4895814.1"/>
    </source>
</evidence>
<dbReference type="AlphaFoldDB" id="A0A6J6G733"/>
<dbReference type="SMART" id="SM00846">
    <property type="entry name" value="Gp_dh_N"/>
    <property type="match status" value="1"/>
</dbReference>
<dbReference type="InterPro" id="IPR020830">
    <property type="entry name" value="GlycerAld_3-P_DH_AS"/>
</dbReference>
<dbReference type="SUPFAM" id="SSF55347">
    <property type="entry name" value="Glyceraldehyde-3-phosphate dehydrogenase-like, C-terminal domain"/>
    <property type="match status" value="1"/>
</dbReference>
<dbReference type="SUPFAM" id="SSF51735">
    <property type="entry name" value="NAD(P)-binding Rossmann-fold domains"/>
    <property type="match status" value="1"/>
</dbReference>
<dbReference type="EMBL" id="CAEZYL010000007">
    <property type="protein sequence ID" value="CAB4716685.1"/>
    <property type="molecule type" value="Genomic_DNA"/>
</dbReference>
<evidence type="ECO:0000313" key="9">
    <source>
        <dbReference type="EMBL" id="CAB5007387.1"/>
    </source>
</evidence>
<comment type="similarity">
    <text evidence="1">Belongs to the glyceraldehyde-3-phosphate dehydrogenase family.</text>
</comment>
<evidence type="ECO:0000313" key="8">
    <source>
        <dbReference type="EMBL" id="CAB4958173.1"/>
    </source>
</evidence>
<sequence>MVRVGINGFGRIGRNFFRAVLTSGADIEIVGVNDLTDIATLAHLLKYDSILGRLGLPVSHSDNSITVGGKTFRVFAEKDPANLPWGEVKADIVIESTGFFTKAADAKKHITGGAKKVIISAPATDEDITIVMGVNDMDYDAAVHNVISNASCTTNCLAPMAKVLDEEFGIIRGLMTTIHAYTNDQALLDQPHKDLRRARAAAISIVPSSTGAAKAISLVLPNLKGKLDGFAMRVPVPTGSATDLTVELSKEVTAVEVNAAIKKAAEGSLKGYLTYTEDPIVSADIVTDPSSCVFDAGLTKAIGSTVKVVGWYDNEWGYSNRLVDLVGLVGKKL</sequence>
<evidence type="ECO:0000259" key="3">
    <source>
        <dbReference type="SMART" id="SM00846"/>
    </source>
</evidence>
<dbReference type="InterPro" id="IPR036291">
    <property type="entry name" value="NAD(P)-bd_dom_sf"/>
</dbReference>
<dbReference type="PIRSF" id="PIRSF000149">
    <property type="entry name" value="GAP_DH"/>
    <property type="match status" value="1"/>
</dbReference>
<dbReference type="GO" id="GO:0051287">
    <property type="term" value="F:NAD binding"/>
    <property type="evidence" value="ECO:0007669"/>
    <property type="project" value="InterPro"/>
</dbReference>
<keyword evidence="2" id="KW-0560">Oxidoreductase</keyword>
<dbReference type="EMBL" id="CAFBME010000056">
    <property type="protein sequence ID" value="CAB4895814.1"/>
    <property type="molecule type" value="Genomic_DNA"/>
</dbReference>
<dbReference type="PANTHER" id="PTHR43148">
    <property type="entry name" value="GLYCERALDEHYDE-3-PHOSPHATE DEHYDROGENASE 2"/>
    <property type="match status" value="1"/>
</dbReference>
<evidence type="ECO:0000313" key="4">
    <source>
        <dbReference type="EMBL" id="CAB4532401.1"/>
    </source>
</evidence>
<evidence type="ECO:0000256" key="1">
    <source>
        <dbReference type="ARBA" id="ARBA00007406"/>
    </source>
</evidence>
<dbReference type="NCBIfam" id="TIGR01534">
    <property type="entry name" value="GAPDH-I"/>
    <property type="match status" value="1"/>
</dbReference>
<accession>A0A6J6G733</accession>
<gene>
    <name evidence="4" type="ORF">UFOPK1380_00462</name>
    <name evidence="5" type="ORF">UFOPK1778_00786</name>
    <name evidence="6" type="ORF">UFOPK2689_00254</name>
    <name evidence="7" type="ORF">UFOPK3555_00642</name>
    <name evidence="8" type="ORF">UFOPK3874_00362</name>
    <name evidence="9" type="ORF">UFOPK4095_00266</name>
</gene>
<evidence type="ECO:0000313" key="6">
    <source>
        <dbReference type="EMBL" id="CAB4716685.1"/>
    </source>
</evidence>
<dbReference type="PROSITE" id="PS00071">
    <property type="entry name" value="GAPDH"/>
    <property type="match status" value="1"/>
</dbReference>
<dbReference type="Pfam" id="PF00044">
    <property type="entry name" value="Gp_dh_N"/>
    <property type="match status" value="1"/>
</dbReference>
<name>A0A6J6G733_9ZZZZ</name>
<dbReference type="FunFam" id="3.40.50.720:FF:000001">
    <property type="entry name" value="Glyceraldehyde-3-phosphate dehydrogenase"/>
    <property type="match status" value="1"/>
</dbReference>
<dbReference type="Gene3D" id="3.40.50.720">
    <property type="entry name" value="NAD(P)-binding Rossmann-like Domain"/>
    <property type="match status" value="1"/>
</dbReference>
<dbReference type="EMBL" id="CAEZSC010000018">
    <property type="protein sequence ID" value="CAB4532401.1"/>
    <property type="molecule type" value="Genomic_DNA"/>
</dbReference>
<evidence type="ECO:0000256" key="2">
    <source>
        <dbReference type="ARBA" id="ARBA00023002"/>
    </source>
</evidence>
<dbReference type="InterPro" id="IPR006424">
    <property type="entry name" value="Glyceraldehyde-3-P_DH_1"/>
</dbReference>
<dbReference type="InterPro" id="IPR020829">
    <property type="entry name" value="GlycerAld_3-P_DH_cat"/>
</dbReference>
<feature type="domain" description="Glyceraldehyde 3-phosphate dehydrogenase NAD(P) binding" evidence="3">
    <location>
        <begin position="2"/>
        <end position="152"/>
    </location>
</feature>
<dbReference type="GO" id="GO:0006006">
    <property type="term" value="P:glucose metabolic process"/>
    <property type="evidence" value="ECO:0007669"/>
    <property type="project" value="InterPro"/>
</dbReference>
<dbReference type="EMBL" id="CAFBNS010000043">
    <property type="protein sequence ID" value="CAB4958173.1"/>
    <property type="molecule type" value="Genomic_DNA"/>
</dbReference>
<dbReference type="GO" id="GO:0050661">
    <property type="term" value="F:NADP binding"/>
    <property type="evidence" value="ECO:0007669"/>
    <property type="project" value="InterPro"/>
</dbReference>
<dbReference type="EMBL" id="CAEZUD010000039">
    <property type="protein sequence ID" value="CAB4592588.1"/>
    <property type="molecule type" value="Genomic_DNA"/>
</dbReference>
<dbReference type="PRINTS" id="PR00078">
    <property type="entry name" value="G3PDHDRGNASE"/>
</dbReference>
<dbReference type="InterPro" id="IPR020831">
    <property type="entry name" value="GlycerAld/Erythrose_P_DH"/>
</dbReference>
<dbReference type="CDD" id="cd05214">
    <property type="entry name" value="GAPDH_I_N"/>
    <property type="match status" value="1"/>
</dbReference>
<protein>
    <submittedName>
        <fullName evidence="5">Unannotated protein</fullName>
    </submittedName>
</protein>
<evidence type="ECO:0000313" key="5">
    <source>
        <dbReference type="EMBL" id="CAB4592588.1"/>
    </source>
</evidence>
<dbReference type="Pfam" id="PF02800">
    <property type="entry name" value="Gp_dh_C"/>
    <property type="match status" value="1"/>
</dbReference>
<dbReference type="GO" id="GO:0016620">
    <property type="term" value="F:oxidoreductase activity, acting on the aldehyde or oxo group of donors, NAD or NADP as acceptor"/>
    <property type="evidence" value="ECO:0007669"/>
    <property type="project" value="InterPro"/>
</dbReference>
<proteinExistence type="inferred from homology"/>
<organism evidence="5">
    <name type="scientific">freshwater metagenome</name>
    <dbReference type="NCBI Taxonomy" id="449393"/>
    <lineage>
        <taxon>unclassified sequences</taxon>
        <taxon>metagenomes</taxon>
        <taxon>ecological metagenomes</taxon>
    </lineage>
</organism>
<dbReference type="CDD" id="cd18126">
    <property type="entry name" value="GAPDH_I_C"/>
    <property type="match status" value="1"/>
</dbReference>
<dbReference type="Gene3D" id="3.30.360.10">
    <property type="entry name" value="Dihydrodipicolinate Reductase, domain 2"/>
    <property type="match status" value="1"/>
</dbReference>
<dbReference type="EMBL" id="CAFBPI010000010">
    <property type="protein sequence ID" value="CAB5007387.1"/>
    <property type="molecule type" value="Genomic_DNA"/>
</dbReference>
<reference evidence="5" key="1">
    <citation type="submission" date="2020-05" db="EMBL/GenBank/DDBJ databases">
        <authorList>
            <person name="Chiriac C."/>
            <person name="Salcher M."/>
            <person name="Ghai R."/>
            <person name="Kavagutti S V."/>
        </authorList>
    </citation>
    <scope>NUCLEOTIDE SEQUENCE</scope>
</reference>
<dbReference type="FunFam" id="3.30.360.10:FF:000002">
    <property type="entry name" value="Glyceraldehyde-3-phosphate dehydrogenase"/>
    <property type="match status" value="1"/>
</dbReference>